<dbReference type="EMBL" id="CP104973">
    <property type="protein sequence ID" value="UXN59626.1"/>
    <property type="molecule type" value="Genomic_DNA"/>
</dbReference>
<evidence type="ECO:0000313" key="1">
    <source>
        <dbReference type="EMBL" id="UXN59626.1"/>
    </source>
</evidence>
<gene>
    <name evidence="1" type="ORF">N8E88_24050</name>
</gene>
<evidence type="ECO:0000313" key="2">
    <source>
        <dbReference type="Proteomes" id="UP001061991"/>
    </source>
</evidence>
<dbReference type="Proteomes" id="UP001061991">
    <property type="component" value="Chromosome"/>
</dbReference>
<organism evidence="1 2">
    <name type="scientific">Phyllobacterium zundukense</name>
    <dbReference type="NCBI Taxonomy" id="1867719"/>
    <lineage>
        <taxon>Bacteria</taxon>
        <taxon>Pseudomonadati</taxon>
        <taxon>Pseudomonadota</taxon>
        <taxon>Alphaproteobacteria</taxon>
        <taxon>Hyphomicrobiales</taxon>
        <taxon>Phyllobacteriaceae</taxon>
        <taxon>Phyllobacterium</taxon>
    </lineage>
</organism>
<sequence length="75" mass="8498">MVHIAIAKGDLDEAIRLVDVGIAKGWVDHLPTYYELLKKRDRGALVTFLRKQQASSIETLGLTDYWEPTAFPLEL</sequence>
<accession>A0ACD4D1D6</accession>
<reference evidence="1" key="1">
    <citation type="submission" date="2022-09" db="EMBL/GenBank/DDBJ databases">
        <title>Interaction between co-microsymbionts with complementary sets of symbiotic genes in legume-rhizobium systems.</title>
        <authorList>
            <person name="Safronova V."/>
            <person name="Sazanova A."/>
            <person name="Afonin A."/>
            <person name="Chirak E."/>
        </authorList>
    </citation>
    <scope>NUCLEOTIDE SEQUENCE</scope>
    <source>
        <strain evidence="1">A18/3m</strain>
    </source>
</reference>
<keyword evidence="2" id="KW-1185">Reference proteome</keyword>
<proteinExistence type="predicted"/>
<protein>
    <submittedName>
        <fullName evidence="1">Uncharacterized protein</fullName>
    </submittedName>
</protein>
<name>A0ACD4D1D6_9HYPH</name>